<sequence length="38" mass="4372">MYNFGAMPKYSWGSFFNKKGGLNVIVLFEERNRKGDGL</sequence>
<dbReference type="AlphaFoldDB" id="A0A090YK65"/>
<gene>
    <name evidence="1" type="ORF">DJ93_5119</name>
</gene>
<evidence type="ECO:0000313" key="2">
    <source>
        <dbReference type="Proteomes" id="UP000029389"/>
    </source>
</evidence>
<dbReference type="PATRIC" id="fig|1405.8.peg.5271"/>
<organism evidence="1 2">
    <name type="scientific">Bacillus clarus</name>
    <dbReference type="NCBI Taxonomy" id="2338372"/>
    <lineage>
        <taxon>Bacteria</taxon>
        <taxon>Bacillati</taxon>
        <taxon>Bacillota</taxon>
        <taxon>Bacilli</taxon>
        <taxon>Bacillales</taxon>
        <taxon>Bacillaceae</taxon>
        <taxon>Bacillus</taxon>
        <taxon>Bacillus cereus group</taxon>
    </lineage>
</organism>
<evidence type="ECO:0000313" key="1">
    <source>
        <dbReference type="EMBL" id="KFM99203.1"/>
    </source>
</evidence>
<accession>A0A090YK65</accession>
<name>A0A090YK65_9BACI</name>
<proteinExistence type="predicted"/>
<reference evidence="1 2" key="1">
    <citation type="submission" date="2014-04" db="EMBL/GenBank/DDBJ databases">
        <authorList>
            <person name="Bishop-Lilly K.A."/>
            <person name="Broomall S.M."/>
            <person name="Chain P.S."/>
            <person name="Chertkov O."/>
            <person name="Coyne S.R."/>
            <person name="Daligault H.E."/>
            <person name="Davenport K.W."/>
            <person name="Erkkila T."/>
            <person name="Frey K.G."/>
            <person name="Gibbons H.S."/>
            <person name="Gu W."/>
            <person name="Jaissle J."/>
            <person name="Johnson S.L."/>
            <person name="Koroleva G.I."/>
            <person name="Ladner J.T."/>
            <person name="Lo C.-C."/>
            <person name="Minogue T.D."/>
            <person name="Munk C."/>
            <person name="Palacios G.F."/>
            <person name="Redden C.L."/>
            <person name="Rosenzweig C.N."/>
            <person name="Scholz M.B."/>
            <person name="Teshima H."/>
            <person name="Xu Y."/>
        </authorList>
    </citation>
    <scope>NUCLEOTIDE SEQUENCE [LARGE SCALE GENOMIC DNA]</scope>
    <source>
        <strain evidence="1 2">BHP</strain>
    </source>
</reference>
<dbReference type="EMBL" id="JMQC01000008">
    <property type="protein sequence ID" value="KFM99203.1"/>
    <property type="molecule type" value="Genomic_DNA"/>
</dbReference>
<protein>
    <submittedName>
        <fullName evidence="1">Uncharacterized protein</fullName>
    </submittedName>
</protein>
<comment type="caution">
    <text evidence="1">The sequence shown here is derived from an EMBL/GenBank/DDBJ whole genome shotgun (WGS) entry which is preliminary data.</text>
</comment>
<dbReference type="Proteomes" id="UP000029389">
    <property type="component" value="Unassembled WGS sequence"/>
</dbReference>